<protein>
    <recommendedName>
        <fullName evidence="1">Probable cell division protein WhiA</fullName>
    </recommendedName>
</protein>
<proteinExistence type="inferred from homology"/>
<keyword evidence="1" id="KW-0132">Cell division</keyword>
<dbReference type="InterPro" id="IPR018478">
    <property type="entry name" value="Sporu_reg_WhiA_N_dom"/>
</dbReference>
<dbReference type="InterPro" id="IPR027434">
    <property type="entry name" value="Homing_endonucl"/>
</dbReference>
<evidence type="ECO:0000313" key="6">
    <source>
        <dbReference type="Proteomes" id="UP000249432"/>
    </source>
</evidence>
<dbReference type="Gene3D" id="3.10.28.10">
    <property type="entry name" value="Homing endonucleases"/>
    <property type="match status" value="1"/>
</dbReference>
<dbReference type="Pfam" id="PF10298">
    <property type="entry name" value="WhiA_N"/>
    <property type="match status" value="1"/>
</dbReference>
<comment type="caution">
    <text evidence="5">The sequence shown here is derived from an EMBL/GenBank/DDBJ whole genome shotgun (WGS) entry which is preliminary data.</text>
</comment>
<feature type="domain" description="Sporulation regulator WhiA C-terminal" evidence="2">
    <location>
        <begin position="229"/>
        <end position="310"/>
    </location>
</feature>
<dbReference type="PANTHER" id="PTHR37307">
    <property type="entry name" value="CELL DIVISION PROTEIN WHIA-RELATED"/>
    <property type="match status" value="1"/>
</dbReference>
<keyword evidence="1" id="KW-0131">Cell cycle</keyword>
<dbReference type="PANTHER" id="PTHR37307:SF1">
    <property type="entry name" value="CELL DIVISION PROTEIN WHIA-RELATED"/>
    <property type="match status" value="1"/>
</dbReference>
<evidence type="ECO:0000259" key="3">
    <source>
        <dbReference type="Pfam" id="PF10298"/>
    </source>
</evidence>
<dbReference type="NCBIfam" id="TIGR00647">
    <property type="entry name" value="DNA_bind_WhiA"/>
    <property type="match status" value="1"/>
</dbReference>
<dbReference type="Pfam" id="PF02650">
    <property type="entry name" value="HTH_WhiA"/>
    <property type="match status" value="1"/>
</dbReference>
<evidence type="ECO:0000259" key="4">
    <source>
        <dbReference type="Pfam" id="PF14527"/>
    </source>
</evidence>
<evidence type="ECO:0000256" key="1">
    <source>
        <dbReference type="HAMAP-Rule" id="MF_01420"/>
    </source>
</evidence>
<dbReference type="Proteomes" id="UP000249432">
    <property type="component" value="Unassembled WGS sequence"/>
</dbReference>
<evidence type="ECO:0000313" key="5">
    <source>
        <dbReference type="EMBL" id="PZR04918.1"/>
    </source>
</evidence>
<feature type="domain" description="Sporulation transcription regulator WhiA N-terminal" evidence="3">
    <location>
        <begin position="20"/>
        <end position="111"/>
    </location>
</feature>
<dbReference type="AlphaFoldDB" id="A0A2W5U7M7"/>
<dbReference type="GO" id="GO:0051301">
    <property type="term" value="P:cell division"/>
    <property type="evidence" value="ECO:0007669"/>
    <property type="project" value="UniProtKB-UniRule"/>
</dbReference>
<dbReference type="HAMAP" id="MF_01420">
    <property type="entry name" value="HTH_type_WhiA"/>
    <property type="match status" value="1"/>
</dbReference>
<sequence>MGLTADIKAEIAGTTVTASNARRSEVGAMIRFAGKLRLGDNNPGRSPESLVVSLDVDSSDVAERARQHIVDLYDIHAVVSDRTQSSKKPVFEVEWNRRGEGLEVARRLGLLDRAGRPVRGLPPRIVHGTAVDCEAAWRGAFLVRGSVTEPGRSSALEVIAPQTAAAIGLIGCARRLGIAAKNREVRGAERVQVREGDAIGALLSRMGAHRTRIEWDEQRKRREAHTSTNRLANFDDANLRRSARAAAAAAARVQRATELLGDDIPEHLAAAGRLRTEHRHSSLEELGELADPPISKDAIAGRIRRLLSLADRRAAELGVPDTFSAVTSDLFDED</sequence>
<reference evidence="5 6" key="1">
    <citation type="submission" date="2017-08" db="EMBL/GenBank/DDBJ databases">
        <title>Infants hospitalized years apart are colonized by the same room-sourced microbial strains.</title>
        <authorList>
            <person name="Brooks B."/>
            <person name="Olm M.R."/>
            <person name="Firek B.A."/>
            <person name="Baker R."/>
            <person name="Thomas B.C."/>
            <person name="Morowitz M.J."/>
            <person name="Banfield J.F."/>
        </authorList>
    </citation>
    <scope>NUCLEOTIDE SEQUENCE [LARGE SCALE GENOMIC DNA]</scope>
    <source>
        <strain evidence="5">S2_003_000_R1_3</strain>
    </source>
</reference>
<keyword evidence="1 5" id="KW-0238">DNA-binding</keyword>
<dbReference type="EMBL" id="QFRA01000011">
    <property type="protein sequence ID" value="PZR04918.1"/>
    <property type="molecule type" value="Genomic_DNA"/>
</dbReference>
<dbReference type="Pfam" id="PF14527">
    <property type="entry name" value="LAGLIDADG_WhiA"/>
    <property type="match status" value="1"/>
</dbReference>
<name>A0A2W5U7M7_9CORY</name>
<comment type="function">
    <text evidence="1">Involved in cell division and chromosome segregation.</text>
</comment>
<comment type="similarity">
    <text evidence="1">Belongs to the WhiA family.</text>
</comment>
<dbReference type="InterPro" id="IPR003802">
    <property type="entry name" value="Sporulation_regulator_WhiA"/>
</dbReference>
<dbReference type="GO" id="GO:0003677">
    <property type="term" value="F:DNA binding"/>
    <property type="evidence" value="ECO:0007669"/>
    <property type="project" value="UniProtKB-UniRule"/>
</dbReference>
<feature type="domain" description="WhiA LAGLIDADG-like" evidence="4">
    <location>
        <begin position="134"/>
        <end position="224"/>
    </location>
</feature>
<organism evidence="5 6">
    <name type="scientific">Corynebacterium kroppenstedtii</name>
    <dbReference type="NCBI Taxonomy" id="161879"/>
    <lineage>
        <taxon>Bacteria</taxon>
        <taxon>Bacillati</taxon>
        <taxon>Actinomycetota</taxon>
        <taxon>Actinomycetes</taxon>
        <taxon>Mycobacteriales</taxon>
        <taxon>Corynebacteriaceae</taxon>
        <taxon>Corynebacterium</taxon>
    </lineage>
</organism>
<dbReference type="RefSeq" id="WP_204088490.1">
    <property type="nucleotide sequence ID" value="NZ_CAKZHK010000009.1"/>
</dbReference>
<dbReference type="InterPro" id="IPR023054">
    <property type="entry name" value="Sporulation_regulator_WhiA_C"/>
</dbReference>
<accession>A0A2W5U7M7</accession>
<gene>
    <name evidence="1 5" type="primary">whiA</name>
    <name evidence="5" type="ORF">DI525_05820</name>
</gene>
<dbReference type="InterPro" id="IPR039518">
    <property type="entry name" value="WhiA_LAGLIDADG_dom"/>
</dbReference>
<dbReference type="GO" id="GO:0043937">
    <property type="term" value="P:regulation of sporulation"/>
    <property type="evidence" value="ECO:0007669"/>
    <property type="project" value="InterPro"/>
</dbReference>
<evidence type="ECO:0000259" key="2">
    <source>
        <dbReference type="Pfam" id="PF02650"/>
    </source>
</evidence>